<dbReference type="OrthoDB" id="2438421at2759"/>
<comment type="caution">
    <text evidence="1">The sequence shown here is derived from an EMBL/GenBank/DDBJ whole genome shotgun (WGS) entry which is preliminary data.</text>
</comment>
<dbReference type="EMBL" id="BGZK01003124">
    <property type="protein sequence ID" value="GBP98358.1"/>
    <property type="molecule type" value="Genomic_DNA"/>
</dbReference>
<reference evidence="1 2" key="1">
    <citation type="journal article" date="2019" name="Commun. Biol.">
        <title>The bagworm genome reveals a unique fibroin gene that provides high tensile strength.</title>
        <authorList>
            <person name="Kono N."/>
            <person name="Nakamura H."/>
            <person name="Ohtoshi R."/>
            <person name="Tomita M."/>
            <person name="Numata K."/>
            <person name="Arakawa K."/>
        </authorList>
    </citation>
    <scope>NUCLEOTIDE SEQUENCE [LARGE SCALE GENOMIC DNA]</scope>
</reference>
<dbReference type="AlphaFoldDB" id="A0A4C2AE81"/>
<gene>
    <name evidence="1" type="ORF">EVAR_50559_1</name>
</gene>
<name>A0A4C2AE81_EUMVA</name>
<evidence type="ECO:0000313" key="1">
    <source>
        <dbReference type="EMBL" id="GBP98358.1"/>
    </source>
</evidence>
<evidence type="ECO:0000313" key="2">
    <source>
        <dbReference type="Proteomes" id="UP000299102"/>
    </source>
</evidence>
<organism evidence="1 2">
    <name type="scientific">Eumeta variegata</name>
    <name type="common">Bagworm moth</name>
    <name type="synonym">Eumeta japonica</name>
    <dbReference type="NCBI Taxonomy" id="151549"/>
    <lineage>
        <taxon>Eukaryota</taxon>
        <taxon>Metazoa</taxon>
        <taxon>Ecdysozoa</taxon>
        <taxon>Arthropoda</taxon>
        <taxon>Hexapoda</taxon>
        <taxon>Insecta</taxon>
        <taxon>Pterygota</taxon>
        <taxon>Neoptera</taxon>
        <taxon>Endopterygota</taxon>
        <taxon>Lepidoptera</taxon>
        <taxon>Glossata</taxon>
        <taxon>Ditrysia</taxon>
        <taxon>Tineoidea</taxon>
        <taxon>Psychidae</taxon>
        <taxon>Oiketicinae</taxon>
        <taxon>Eumeta</taxon>
    </lineage>
</organism>
<protein>
    <recommendedName>
        <fullName evidence="3">DUF659 domain-containing protein</fullName>
    </recommendedName>
</protein>
<accession>A0A4C2AE81</accession>
<keyword evidence="2" id="KW-1185">Reference proteome</keyword>
<sequence>MLLNTYTEWGIDKDKVSAVVTDNAVSTVKAIDLAFGKKTHTMFRTRLEFGGTEFYSTVYSSVSHLKMDDFILTTENDERSTGRPSSNRRIVINGARASGRGANGAARELRCTH</sequence>
<evidence type="ECO:0008006" key="3">
    <source>
        <dbReference type="Google" id="ProtNLM"/>
    </source>
</evidence>
<proteinExistence type="predicted"/>
<dbReference type="Proteomes" id="UP000299102">
    <property type="component" value="Unassembled WGS sequence"/>
</dbReference>